<gene>
    <name evidence="2" type="primary">pncC_6</name>
    <name evidence="2" type="ORF">GALL_215190</name>
</gene>
<dbReference type="InterPro" id="IPR036653">
    <property type="entry name" value="CinA-like_C"/>
</dbReference>
<dbReference type="GO" id="GO:0019159">
    <property type="term" value="F:nicotinamide-nucleotide amidase activity"/>
    <property type="evidence" value="ECO:0007669"/>
    <property type="project" value="UniProtKB-EC"/>
</dbReference>
<evidence type="ECO:0000313" key="2">
    <source>
        <dbReference type="EMBL" id="OIQ96478.1"/>
    </source>
</evidence>
<protein>
    <submittedName>
        <fullName evidence="2">Nicotinamide-nucleotide amidohydrolase PncC</fullName>
        <ecNumber evidence="2">3.5.1.42</ecNumber>
    </submittedName>
</protein>
<feature type="domain" description="CinA C-terminal" evidence="1">
    <location>
        <begin position="22"/>
        <end position="171"/>
    </location>
</feature>
<dbReference type="Pfam" id="PF02464">
    <property type="entry name" value="CinA"/>
    <property type="match status" value="1"/>
</dbReference>
<organism evidence="2">
    <name type="scientific">mine drainage metagenome</name>
    <dbReference type="NCBI Taxonomy" id="410659"/>
    <lineage>
        <taxon>unclassified sequences</taxon>
        <taxon>metagenomes</taxon>
        <taxon>ecological metagenomes</taxon>
    </lineage>
</organism>
<dbReference type="NCBIfam" id="TIGR00199">
    <property type="entry name" value="PncC_domain"/>
    <property type="match status" value="1"/>
</dbReference>
<dbReference type="Gene3D" id="3.90.950.20">
    <property type="entry name" value="CinA-like"/>
    <property type="match status" value="1"/>
</dbReference>
<reference evidence="2" key="1">
    <citation type="submission" date="2016-10" db="EMBL/GenBank/DDBJ databases">
        <title>Sequence of Gallionella enrichment culture.</title>
        <authorList>
            <person name="Poehlein A."/>
            <person name="Muehling M."/>
            <person name="Daniel R."/>
        </authorList>
    </citation>
    <scope>NUCLEOTIDE SEQUENCE</scope>
</reference>
<evidence type="ECO:0000259" key="1">
    <source>
        <dbReference type="Pfam" id="PF02464"/>
    </source>
</evidence>
<proteinExistence type="predicted"/>
<sequence length="180" mass="18861">MKRAKKRARPAVASGQDSGRLLAQQVGIALKQHGMTLVTAESCTGGGVAQAITMISGSSAWFDRGFVTYSNASKEEMLGVSPDTLETHGAVSEQTVREMADGALQYSRAQVAVSVSGVAGPTGGSPEKPVGMVWFAWGTNESVHAECHHLSGDRDAIRAKSVQIALQGVINILNTIIKVV</sequence>
<name>A0A1J5RKA5_9ZZZZ</name>
<comment type="caution">
    <text evidence="2">The sequence shown here is derived from an EMBL/GenBank/DDBJ whole genome shotgun (WGS) entry which is preliminary data.</text>
</comment>
<dbReference type="InterPro" id="IPR008136">
    <property type="entry name" value="CinA_C"/>
</dbReference>
<accession>A0A1J5RKA5</accession>
<dbReference type="EMBL" id="MLJW01000148">
    <property type="protein sequence ID" value="OIQ96478.1"/>
    <property type="molecule type" value="Genomic_DNA"/>
</dbReference>
<dbReference type="EC" id="3.5.1.42" evidence="2"/>
<dbReference type="SUPFAM" id="SSF142433">
    <property type="entry name" value="CinA-like"/>
    <property type="match status" value="1"/>
</dbReference>
<dbReference type="AlphaFoldDB" id="A0A1J5RKA5"/>
<keyword evidence="2" id="KW-0378">Hydrolase</keyword>